<keyword evidence="2" id="KW-1185">Reference proteome</keyword>
<dbReference type="EMBL" id="CAJVPU010003841">
    <property type="protein sequence ID" value="CAG8524150.1"/>
    <property type="molecule type" value="Genomic_DNA"/>
</dbReference>
<evidence type="ECO:0000313" key="2">
    <source>
        <dbReference type="Proteomes" id="UP000789702"/>
    </source>
</evidence>
<name>A0ACA9LFR9_9GLOM</name>
<evidence type="ECO:0000313" key="1">
    <source>
        <dbReference type="EMBL" id="CAG8524150.1"/>
    </source>
</evidence>
<dbReference type="Proteomes" id="UP000789702">
    <property type="component" value="Unassembled WGS sequence"/>
</dbReference>
<accession>A0ACA9LFR9</accession>
<proteinExistence type="predicted"/>
<protein>
    <submittedName>
        <fullName evidence="1">6645_t:CDS:1</fullName>
    </submittedName>
</protein>
<sequence length="275" mass="33562">MFSNQAHITNLIQPFLQFILFGLQYLRYQQLQSKSEELYKILTHDDLIYTEIKERYLSIPISIYVFYKKTFENETISKKIKQLPFLQEKDKIIFIFYSQNNSYYYYDIDDNKTENFIKQYKMIEYYIQKYMKAFFKKAEENRIKIDFKNKSSIQYYIKSYRSKELKTKTTSSTITRKKINIGIDIDDEYYIVSDNSDNIEYDIKEKEIDLLKKESENFINNWKHKENVIEKPKENINNEKTKINDDINEDGLKYKYDETNFEDFDLLLKEDKFST</sequence>
<organism evidence="1 2">
    <name type="scientific">Dentiscutata heterogama</name>
    <dbReference type="NCBI Taxonomy" id="1316150"/>
    <lineage>
        <taxon>Eukaryota</taxon>
        <taxon>Fungi</taxon>
        <taxon>Fungi incertae sedis</taxon>
        <taxon>Mucoromycota</taxon>
        <taxon>Glomeromycotina</taxon>
        <taxon>Glomeromycetes</taxon>
        <taxon>Diversisporales</taxon>
        <taxon>Gigasporaceae</taxon>
        <taxon>Dentiscutata</taxon>
    </lineage>
</organism>
<reference evidence="1" key="1">
    <citation type="submission" date="2021-06" db="EMBL/GenBank/DDBJ databases">
        <authorList>
            <person name="Kallberg Y."/>
            <person name="Tangrot J."/>
            <person name="Rosling A."/>
        </authorList>
    </citation>
    <scope>NUCLEOTIDE SEQUENCE</scope>
    <source>
        <strain evidence="1">IL203A</strain>
    </source>
</reference>
<gene>
    <name evidence="1" type="ORF">DHETER_LOCUS4065</name>
</gene>
<comment type="caution">
    <text evidence="1">The sequence shown here is derived from an EMBL/GenBank/DDBJ whole genome shotgun (WGS) entry which is preliminary data.</text>
</comment>